<evidence type="ECO:0000256" key="7">
    <source>
        <dbReference type="ARBA" id="ARBA00022679"/>
    </source>
</evidence>
<keyword evidence="6 10" id="KW-0032">Aminotransferase</keyword>
<dbReference type="Pfam" id="PF13522">
    <property type="entry name" value="GATase_6"/>
    <property type="match status" value="1"/>
</dbReference>
<evidence type="ECO:0000313" key="14">
    <source>
        <dbReference type="Proteomes" id="UP000027980"/>
    </source>
</evidence>
<dbReference type="SUPFAM" id="SSF53697">
    <property type="entry name" value="SIS domain"/>
    <property type="match status" value="1"/>
</dbReference>
<dbReference type="PROSITE" id="PS51464">
    <property type="entry name" value="SIS"/>
    <property type="match status" value="2"/>
</dbReference>
<dbReference type="RefSeq" id="WP_038557573.1">
    <property type="nucleotide sequence ID" value="NZ_CP008876.1"/>
</dbReference>
<dbReference type="EC" id="2.6.1.16" evidence="3 10"/>
<dbReference type="Proteomes" id="UP000027980">
    <property type="component" value="Chromosome"/>
</dbReference>
<accession>A0A075LH78</accession>
<name>A0A075LH78_9BACI</name>
<dbReference type="CDD" id="cd05008">
    <property type="entry name" value="SIS_GlmS_GlmD_1"/>
    <property type="match status" value="1"/>
</dbReference>
<dbReference type="FunFam" id="3.40.50.10490:FF:000001">
    <property type="entry name" value="Glutamine--fructose-6-phosphate aminotransferase [isomerizing]"/>
    <property type="match status" value="1"/>
</dbReference>
<comment type="catalytic activity">
    <reaction evidence="1 10">
        <text>D-fructose 6-phosphate + L-glutamine = D-glucosamine 6-phosphate + L-glutamate</text>
        <dbReference type="Rhea" id="RHEA:13237"/>
        <dbReference type="ChEBI" id="CHEBI:29985"/>
        <dbReference type="ChEBI" id="CHEBI:58359"/>
        <dbReference type="ChEBI" id="CHEBI:58725"/>
        <dbReference type="ChEBI" id="CHEBI:61527"/>
        <dbReference type="EC" id="2.6.1.16"/>
    </reaction>
</comment>
<evidence type="ECO:0000256" key="10">
    <source>
        <dbReference type="HAMAP-Rule" id="MF_00164"/>
    </source>
</evidence>
<protein>
    <recommendedName>
        <fullName evidence="4 10">Glutamine--fructose-6-phosphate aminotransferase [isomerizing]</fullName>
        <ecNumber evidence="3 10">2.6.1.16</ecNumber>
    </recommendedName>
    <alternativeName>
        <fullName evidence="10">D-fructose-6-phosphate amidotransferase</fullName>
    </alternativeName>
    <alternativeName>
        <fullName evidence="10">GFAT</fullName>
    </alternativeName>
    <alternativeName>
        <fullName evidence="10">Glucosamine-6-phosphate synthase</fullName>
    </alternativeName>
    <alternativeName>
        <fullName evidence="10">Hexosephosphate aminotransferase</fullName>
    </alternativeName>
    <alternativeName>
        <fullName evidence="10">L-glutamine--D-fructose-6-phosphate amidotransferase</fullName>
    </alternativeName>
</protein>
<dbReference type="InterPro" id="IPR035466">
    <property type="entry name" value="GlmS/AgaS_SIS"/>
</dbReference>
<dbReference type="CDD" id="cd00714">
    <property type="entry name" value="GFAT"/>
    <property type="match status" value="1"/>
</dbReference>
<evidence type="ECO:0000256" key="4">
    <source>
        <dbReference type="ARBA" id="ARBA00016090"/>
    </source>
</evidence>
<dbReference type="PANTHER" id="PTHR10937:SF0">
    <property type="entry name" value="GLUTAMINE--FRUCTOSE-6-PHOSPHATE TRANSAMINASE (ISOMERIZING)"/>
    <property type="match status" value="1"/>
</dbReference>
<dbReference type="OrthoDB" id="106547at2"/>
<dbReference type="InterPro" id="IPR047084">
    <property type="entry name" value="GFAT_N"/>
</dbReference>
<evidence type="ECO:0000256" key="6">
    <source>
        <dbReference type="ARBA" id="ARBA00022576"/>
    </source>
</evidence>
<evidence type="ECO:0000256" key="8">
    <source>
        <dbReference type="ARBA" id="ARBA00022737"/>
    </source>
</evidence>
<evidence type="ECO:0000256" key="2">
    <source>
        <dbReference type="ARBA" id="ARBA00004496"/>
    </source>
</evidence>
<dbReference type="InterPro" id="IPR029055">
    <property type="entry name" value="Ntn_hydrolases_N"/>
</dbReference>
<dbReference type="NCBIfam" id="NF001484">
    <property type="entry name" value="PRK00331.1"/>
    <property type="match status" value="1"/>
</dbReference>
<dbReference type="FunFam" id="3.60.20.10:FF:000006">
    <property type="entry name" value="Glutamine--fructose-6-phosphate aminotransferase [isomerizing]"/>
    <property type="match status" value="1"/>
</dbReference>
<dbReference type="HAMAP" id="MF_00164">
    <property type="entry name" value="GlmS"/>
    <property type="match status" value="1"/>
</dbReference>
<dbReference type="GO" id="GO:0004360">
    <property type="term" value="F:glutamine-fructose-6-phosphate transaminase (isomerizing) activity"/>
    <property type="evidence" value="ECO:0007669"/>
    <property type="project" value="UniProtKB-UniRule"/>
</dbReference>
<dbReference type="KEGG" id="tap:GZ22_00190"/>
<dbReference type="GeneID" id="34222686"/>
<evidence type="ECO:0000256" key="1">
    <source>
        <dbReference type="ARBA" id="ARBA00001031"/>
    </source>
</evidence>
<keyword evidence="7 10" id="KW-0808">Transferase</keyword>
<feature type="domain" description="SIS" evidence="12">
    <location>
        <begin position="283"/>
        <end position="422"/>
    </location>
</feature>
<feature type="domain" description="SIS" evidence="12">
    <location>
        <begin position="452"/>
        <end position="590"/>
    </location>
</feature>
<organism evidence="13 14">
    <name type="scientific">Terribacillus saccharophilus</name>
    <dbReference type="NCBI Taxonomy" id="361277"/>
    <lineage>
        <taxon>Bacteria</taxon>
        <taxon>Bacillati</taxon>
        <taxon>Bacillota</taxon>
        <taxon>Bacilli</taxon>
        <taxon>Bacillales</taxon>
        <taxon>Bacillaceae</taxon>
        <taxon>Terribacillus</taxon>
    </lineage>
</organism>
<evidence type="ECO:0000313" key="13">
    <source>
        <dbReference type="EMBL" id="AIF65227.1"/>
    </source>
</evidence>
<evidence type="ECO:0000256" key="9">
    <source>
        <dbReference type="ARBA" id="ARBA00022962"/>
    </source>
</evidence>
<comment type="function">
    <text evidence="10">Catalyzes the first step in hexosamine metabolism, converting fructose-6P into glucosamine-6P using glutamine as a nitrogen source.</text>
</comment>
<evidence type="ECO:0000256" key="3">
    <source>
        <dbReference type="ARBA" id="ARBA00012916"/>
    </source>
</evidence>
<sequence length="600" mass="65709">MCGIVGYIGQNDTKEVLLNGLEKLEYRGYDSAGIAIENEQGVNLFKVKGRIAALREKVDHNVSSTMGIGHTRWATHGAPNEDNAHPHQSASGKFTIVHNGVIENYVDIRKEYLSDVTLKSDTDTEIVVQLVEKMYEETGDTAAAFRKAVSLLTGSYALAMIDKDDKETIFVAKNKSPLLVGIGEGFNVVASDAMATLRETDTYKEIRDKEIVIVRRDAVEIQLLDGTVVERDTFTTEIDASDTEKGTYDHFMLKETDEQPFVIRKIIQHYQDEAEQIKMDPAIRNAMMNADRIYIVAAGTSYNAGLVGKQFIENLAKIPVEVHIASEFAYNMPLLSQKPLFIFISQSGETADSRAVLVKIKELGHPALTITNVPGSTLSREADFTLPLYAGPEIAVASTKAYTAQMAVMLLLAVDAAKGKEITLDFNPLQELAIVANAMEVLTDQKETFETLAQSYLSESRNAFFIGRGVDYFVCVEGSLKLKEISYIQAEGFAGGELKHGTIALIEEGTPVIALATQSSLNHSIRGNVQEVNARGANTLLISMKGLEHDEDAFVIPAVHELLTPLASVVPLQLLAYYAAVQRGADVDKPRNLAKSVTVE</sequence>
<feature type="initiator methionine" description="Removed" evidence="10">
    <location>
        <position position="1"/>
    </location>
</feature>
<evidence type="ECO:0000259" key="11">
    <source>
        <dbReference type="PROSITE" id="PS51278"/>
    </source>
</evidence>
<dbReference type="CDD" id="cd05009">
    <property type="entry name" value="SIS_GlmS_GlmD_2"/>
    <property type="match status" value="1"/>
</dbReference>
<dbReference type="AlphaFoldDB" id="A0A075LH78"/>
<proteinExistence type="inferred from homology"/>
<dbReference type="GO" id="GO:0097367">
    <property type="term" value="F:carbohydrate derivative binding"/>
    <property type="evidence" value="ECO:0007669"/>
    <property type="project" value="InterPro"/>
</dbReference>
<keyword evidence="9" id="KW-0315">Glutamine amidotransferase</keyword>
<gene>
    <name evidence="10" type="primary">glmS</name>
    <name evidence="13" type="ORF">GZ22_00190</name>
</gene>
<dbReference type="InterPro" id="IPR001347">
    <property type="entry name" value="SIS_dom"/>
</dbReference>
<dbReference type="PROSITE" id="PS51278">
    <property type="entry name" value="GATASE_TYPE_2"/>
    <property type="match status" value="1"/>
</dbReference>
<keyword evidence="5 10" id="KW-0963">Cytoplasm</keyword>
<dbReference type="InterPro" id="IPR035490">
    <property type="entry name" value="GlmS/FrlB_SIS"/>
</dbReference>
<keyword evidence="8" id="KW-0677">Repeat</keyword>
<reference evidence="13 14" key="1">
    <citation type="submission" date="2014-07" db="EMBL/GenBank/DDBJ databases">
        <title>Complete genome sequence of a moderately halophilic bacterium Terribacillus aidingensis MP602, isolated from Cryptomeria fortunei in Tianmu mountain in China.</title>
        <authorList>
            <person name="Wang Y."/>
            <person name="Lu P."/>
            <person name="Zhang L."/>
        </authorList>
    </citation>
    <scope>NUCLEOTIDE SEQUENCE [LARGE SCALE GENOMIC DNA]</scope>
    <source>
        <strain evidence="13 14">MP602</strain>
    </source>
</reference>
<dbReference type="InterPro" id="IPR046348">
    <property type="entry name" value="SIS_dom_sf"/>
</dbReference>
<dbReference type="Pfam" id="PF01380">
    <property type="entry name" value="SIS"/>
    <property type="match status" value="2"/>
</dbReference>
<dbReference type="Gene3D" id="3.40.50.10490">
    <property type="entry name" value="Glucose-6-phosphate isomerase like protein, domain 1"/>
    <property type="match status" value="2"/>
</dbReference>
<dbReference type="InterPro" id="IPR017932">
    <property type="entry name" value="GATase_2_dom"/>
</dbReference>
<dbReference type="PANTHER" id="PTHR10937">
    <property type="entry name" value="GLUCOSAMINE--FRUCTOSE-6-PHOSPHATE AMINOTRANSFERASE, ISOMERIZING"/>
    <property type="match status" value="1"/>
</dbReference>
<dbReference type="NCBIfam" id="TIGR01135">
    <property type="entry name" value="glmS"/>
    <property type="match status" value="1"/>
</dbReference>
<dbReference type="Gene3D" id="3.60.20.10">
    <property type="entry name" value="Glutamine Phosphoribosylpyrophosphate, subunit 1, domain 1"/>
    <property type="match status" value="1"/>
</dbReference>
<evidence type="ECO:0000259" key="12">
    <source>
        <dbReference type="PROSITE" id="PS51464"/>
    </source>
</evidence>
<feature type="active site" description="For Fru-6P isomerization activity" evidence="10">
    <location>
        <position position="595"/>
    </location>
</feature>
<dbReference type="GO" id="GO:0006002">
    <property type="term" value="P:fructose 6-phosphate metabolic process"/>
    <property type="evidence" value="ECO:0007669"/>
    <property type="project" value="TreeGrafter"/>
</dbReference>
<dbReference type="SUPFAM" id="SSF56235">
    <property type="entry name" value="N-terminal nucleophile aminohydrolases (Ntn hydrolases)"/>
    <property type="match status" value="1"/>
</dbReference>
<dbReference type="GO" id="GO:0005829">
    <property type="term" value="C:cytosol"/>
    <property type="evidence" value="ECO:0007669"/>
    <property type="project" value="TreeGrafter"/>
</dbReference>
<dbReference type="HOGENOM" id="CLU_012520_7_1_9"/>
<comment type="subunit">
    <text evidence="10">Homodimer.</text>
</comment>
<feature type="active site" description="Nucleophile; for GATase activity" evidence="10">
    <location>
        <position position="2"/>
    </location>
</feature>
<dbReference type="GO" id="GO:0005975">
    <property type="term" value="P:carbohydrate metabolic process"/>
    <property type="evidence" value="ECO:0007669"/>
    <property type="project" value="UniProtKB-UniRule"/>
</dbReference>
<dbReference type="EMBL" id="CP008876">
    <property type="protein sequence ID" value="AIF65227.1"/>
    <property type="molecule type" value="Genomic_DNA"/>
</dbReference>
<evidence type="ECO:0000256" key="5">
    <source>
        <dbReference type="ARBA" id="ARBA00022490"/>
    </source>
</evidence>
<feature type="domain" description="Glutamine amidotransferase type-2" evidence="11">
    <location>
        <begin position="2"/>
        <end position="217"/>
    </location>
</feature>
<dbReference type="GO" id="GO:0006487">
    <property type="term" value="P:protein N-linked glycosylation"/>
    <property type="evidence" value="ECO:0007669"/>
    <property type="project" value="TreeGrafter"/>
</dbReference>
<comment type="subcellular location">
    <subcellularLocation>
        <location evidence="2 10">Cytoplasm</location>
    </subcellularLocation>
</comment>
<dbReference type="GO" id="GO:0006047">
    <property type="term" value="P:UDP-N-acetylglucosamine metabolic process"/>
    <property type="evidence" value="ECO:0007669"/>
    <property type="project" value="TreeGrafter"/>
</dbReference>
<dbReference type="InterPro" id="IPR005855">
    <property type="entry name" value="GFAT"/>
</dbReference>